<proteinExistence type="predicted"/>
<feature type="region of interest" description="Disordered" evidence="1">
    <location>
        <begin position="731"/>
        <end position="754"/>
    </location>
</feature>
<dbReference type="OrthoDB" id="304858at2759"/>
<dbReference type="GO" id="GO:0035725">
    <property type="term" value="P:sodium ion transmembrane transport"/>
    <property type="evidence" value="ECO:0007669"/>
    <property type="project" value="TreeGrafter"/>
</dbReference>
<dbReference type="AlphaFoldDB" id="A0A8S1WSG3"/>
<comment type="caution">
    <text evidence="4">The sequence shown here is derived from an EMBL/GenBank/DDBJ whole genome shotgun (WGS) entry which is preliminary data.</text>
</comment>
<feature type="transmembrane region" description="Helical" evidence="2">
    <location>
        <begin position="354"/>
        <end position="377"/>
    </location>
</feature>
<evidence type="ECO:0000313" key="4">
    <source>
        <dbReference type="EMBL" id="CAD8192653.1"/>
    </source>
</evidence>
<feature type="compositionally biased region" description="Low complexity" evidence="1">
    <location>
        <begin position="849"/>
        <end position="862"/>
    </location>
</feature>
<dbReference type="EMBL" id="CAJJDO010000102">
    <property type="protein sequence ID" value="CAD8192653.1"/>
    <property type="molecule type" value="Genomic_DNA"/>
</dbReference>
<accession>A0A8S1WSG3</accession>
<name>A0A8S1WSG3_9CILI</name>
<keyword evidence="2" id="KW-0812">Transmembrane</keyword>
<dbReference type="InterPro" id="IPR051413">
    <property type="entry name" value="K/Na_HCN_channel"/>
</dbReference>
<keyword evidence="5" id="KW-1185">Reference proteome</keyword>
<feature type="region of interest" description="Disordered" evidence="1">
    <location>
        <begin position="827"/>
        <end position="869"/>
    </location>
</feature>
<dbReference type="GO" id="GO:0005249">
    <property type="term" value="F:voltage-gated potassium channel activity"/>
    <property type="evidence" value="ECO:0007669"/>
    <property type="project" value="TreeGrafter"/>
</dbReference>
<evidence type="ECO:0000256" key="2">
    <source>
        <dbReference type="SAM" id="Phobius"/>
    </source>
</evidence>
<dbReference type="CDD" id="cd00038">
    <property type="entry name" value="CAP_ED"/>
    <property type="match status" value="1"/>
</dbReference>
<keyword evidence="2" id="KW-0472">Membrane</keyword>
<feature type="transmembrane region" description="Helical" evidence="2">
    <location>
        <begin position="161"/>
        <end position="184"/>
    </location>
</feature>
<dbReference type="GO" id="GO:0098855">
    <property type="term" value="C:HCN channel complex"/>
    <property type="evidence" value="ECO:0007669"/>
    <property type="project" value="TreeGrafter"/>
</dbReference>
<reference evidence="4" key="1">
    <citation type="submission" date="2021-01" db="EMBL/GenBank/DDBJ databases">
        <authorList>
            <consortium name="Genoscope - CEA"/>
            <person name="William W."/>
        </authorList>
    </citation>
    <scope>NUCLEOTIDE SEQUENCE</scope>
</reference>
<dbReference type="Proteomes" id="UP000689195">
    <property type="component" value="Unassembled WGS sequence"/>
</dbReference>
<evidence type="ECO:0000256" key="1">
    <source>
        <dbReference type="SAM" id="MobiDB-lite"/>
    </source>
</evidence>
<dbReference type="InterPro" id="IPR000595">
    <property type="entry name" value="cNMP-bd_dom"/>
</dbReference>
<feature type="transmembrane region" description="Helical" evidence="2">
    <location>
        <begin position="288"/>
        <end position="307"/>
    </location>
</feature>
<feature type="transmembrane region" description="Helical" evidence="2">
    <location>
        <begin position="196"/>
        <end position="214"/>
    </location>
</feature>
<dbReference type="PANTHER" id="PTHR45689:SF5">
    <property type="entry name" value="I[[H]] CHANNEL, ISOFORM E"/>
    <property type="match status" value="1"/>
</dbReference>
<gene>
    <name evidence="4" type="ORF">PPENT_87.1.T1020087</name>
</gene>
<dbReference type="PANTHER" id="PTHR45689">
    <property type="entry name" value="I[[H]] CHANNEL, ISOFORM E"/>
    <property type="match status" value="1"/>
</dbReference>
<protein>
    <recommendedName>
        <fullName evidence="3">Cyclic nucleotide-binding domain-containing protein</fullName>
    </recommendedName>
</protein>
<feature type="compositionally biased region" description="Polar residues" evidence="1">
    <location>
        <begin position="827"/>
        <end position="848"/>
    </location>
</feature>
<dbReference type="GO" id="GO:0003254">
    <property type="term" value="P:regulation of membrane depolarization"/>
    <property type="evidence" value="ECO:0007669"/>
    <property type="project" value="TreeGrafter"/>
</dbReference>
<feature type="domain" description="Cyclic nucleotide-binding" evidence="3">
    <location>
        <begin position="456"/>
        <end position="562"/>
    </location>
</feature>
<evidence type="ECO:0000259" key="3">
    <source>
        <dbReference type="PROSITE" id="PS50042"/>
    </source>
</evidence>
<sequence length="986" mass="116571">MLISQSLHSLNKDKEQRDYNQNLNKSRTSQELMKGQTNSKNCQLKPSFFQMSPLQPNDLQSNDEMKIPTLTNIVSYKSNDQQIHIQESKKVISVQEDNSLLSPSVMIKSHLLSEAKKQSYDYGKVKMIVAQIKQRFLNSIHFSKYNDPLIIHESKEVSPFYYYYFTLFMFLTTFISNLFTIILIPLHKVFNLQESVTQIFVYFKILAILLDLYFQRGPFKLFRGKITQNYKNQNKVYLDLFRLIILLINYNLNFESRLLTILLLIILIILEMIRIAEPFENLYISTHYIVIIIQLWISIIISLTCNLKKYLMMTMINPYLYIQVIQFQYQLIMEILVNIDFNLALYLNEDNHIVVSIFQLICYFCYVYTFILLFIWIKPNIEIQEEKQKLLKGFVEHFQEKCKDYDLLRRCYSYLEYRIDEDLSRGKEQLMRKLSPSLQDEIDLALRTKMVERIDLMNKFSPQFKQQLLYMIEQVTFNPEDNVLIEHQAEDLSLYYILKGEVKVQFQGSSLANNKRSVTKLIEGQAFGQHSFISGIPSNISIFSCGVTTLMKLKRSDFIEILSHYPQDNERFSMMKDNSHYNQSLFDCYYCKIQGDYIVECKHLQYFPQRQNVIERYLYSSKQRRKPMIRKQKRYLTLRNLICNQERVRSIINNKQSQDCISEEFPDFSQLPYSENQINSVSQLSNSTPFQKVSQDYQISNSNFNVESIEQFNNEEEEADEVGMIIPKMQTRRKRDDSNKTSNRTAGFMGGNPGNCSQLDKDEKEILLQLQDTQNKEAKQFIVNQANRNSQNIISFQYSKEMNPQIQSDYLFLELNQQQQNQEYNQKGTLGQLSNRSKTCTNSISRDISNNPSSNSRYNRSPKQSGQTRDIVRKTNSINTLSDDNKLKQKSGTKQSNLFQQSQFQALTAPDNQEQILNDVIFNKFESMMKFKIYYPHNNFDCVIKRYKNQFEMNNFKIKKINFCGYSLKCFVASKIKRIQKIIRRQ</sequence>
<keyword evidence="2" id="KW-1133">Transmembrane helix</keyword>
<evidence type="ECO:0000313" key="5">
    <source>
        <dbReference type="Proteomes" id="UP000689195"/>
    </source>
</evidence>
<organism evidence="4 5">
    <name type="scientific">Paramecium pentaurelia</name>
    <dbReference type="NCBI Taxonomy" id="43138"/>
    <lineage>
        <taxon>Eukaryota</taxon>
        <taxon>Sar</taxon>
        <taxon>Alveolata</taxon>
        <taxon>Ciliophora</taxon>
        <taxon>Intramacronucleata</taxon>
        <taxon>Oligohymenophorea</taxon>
        <taxon>Peniculida</taxon>
        <taxon>Parameciidae</taxon>
        <taxon>Paramecium</taxon>
    </lineage>
</organism>
<feature type="transmembrane region" description="Helical" evidence="2">
    <location>
        <begin position="258"/>
        <end position="276"/>
    </location>
</feature>
<dbReference type="PROSITE" id="PS50042">
    <property type="entry name" value="CNMP_BINDING_3"/>
    <property type="match status" value="1"/>
</dbReference>